<evidence type="ECO:0000313" key="2">
    <source>
        <dbReference type="EMBL" id="EMG46914.1"/>
    </source>
</evidence>
<dbReference type="HOGENOM" id="CLU_048121_1_0_1"/>
<evidence type="ECO:0008006" key="4">
    <source>
        <dbReference type="Google" id="ProtNLM"/>
    </source>
</evidence>
<sequence length="371" mass="42696">MQSSNHSTVISEYYQIYRLFVQTCHMLLCNQKYHMILCNQHFHVTRFSFGNRFVRKEEKNLFRFFFCKSLSERKGIFQLVSFLQLIMEKFSGWRDKGTGISPFMPSAVPTFGKNIFVSLFAKLPVFLVKFPFFVVAAILYTITGLTTFSRFVFTVLFGFTNIDFSVDGVKSSQSEKLAEYKPKRGDLIVSNYISPLDGYLFTLLSGTSNIVILVPDKAGDLYKYSPSALSDHCFGFATGSKVDDVSKLKNRIVFLLLEGTPSNNKAILPFIKLNPRYSFDEFTIKSLVVRLSPVHLTLPIPHVGKLQYLFELMTNLSQKTVRNKIYKFDTFNVSQIRRSFESNSLSPINQDLDIDAKNRFVSYYFDHSIKK</sequence>
<dbReference type="eggNOG" id="ENOG502SABN">
    <property type="taxonomic scope" value="Eukaryota"/>
</dbReference>
<organism evidence="2 3">
    <name type="scientific">Candida maltosa (strain Xu316)</name>
    <name type="common">Yeast</name>
    <dbReference type="NCBI Taxonomy" id="1245528"/>
    <lineage>
        <taxon>Eukaryota</taxon>
        <taxon>Fungi</taxon>
        <taxon>Dikarya</taxon>
        <taxon>Ascomycota</taxon>
        <taxon>Saccharomycotina</taxon>
        <taxon>Pichiomycetes</taxon>
        <taxon>Debaryomycetaceae</taxon>
        <taxon>Candida/Lodderomyces clade</taxon>
        <taxon>Candida</taxon>
    </lineage>
</organism>
<dbReference type="EMBL" id="AOGT01001832">
    <property type="protein sequence ID" value="EMG46914.1"/>
    <property type="molecule type" value="Genomic_DNA"/>
</dbReference>
<dbReference type="AlphaFoldDB" id="M3JWX7"/>
<keyword evidence="1" id="KW-0812">Transmembrane</keyword>
<evidence type="ECO:0000256" key="1">
    <source>
        <dbReference type="SAM" id="Phobius"/>
    </source>
</evidence>
<feature type="transmembrane region" description="Helical" evidence="1">
    <location>
        <begin position="123"/>
        <end position="142"/>
    </location>
</feature>
<protein>
    <recommendedName>
        <fullName evidence="4">Phospholipid/glycerol acyltransferase domain-containing protein</fullName>
    </recommendedName>
</protein>
<proteinExistence type="predicted"/>
<comment type="caution">
    <text evidence="2">The sequence shown here is derived from an EMBL/GenBank/DDBJ whole genome shotgun (WGS) entry which is preliminary data.</text>
</comment>
<gene>
    <name evidence="2" type="ORF">G210_2821</name>
</gene>
<dbReference type="OMA" id="NWRDKGT"/>
<accession>M3JWX7</accession>
<keyword evidence="1" id="KW-0472">Membrane</keyword>
<evidence type="ECO:0000313" key="3">
    <source>
        <dbReference type="Proteomes" id="UP000011777"/>
    </source>
</evidence>
<keyword evidence="3" id="KW-1185">Reference proteome</keyword>
<reference evidence="2 3" key="1">
    <citation type="submission" date="2013-02" db="EMBL/GenBank/DDBJ databases">
        <title>Genome sequence of Candida maltosa Xu316, a potential industrial strain for xylitol and ethanol production.</title>
        <authorList>
            <person name="Yu J."/>
            <person name="Wang Q."/>
            <person name="Geng X."/>
            <person name="Bao W."/>
            <person name="He P."/>
            <person name="Cai J."/>
        </authorList>
    </citation>
    <scope>NUCLEOTIDE SEQUENCE [LARGE SCALE GENOMIC DNA]</scope>
    <source>
        <strain evidence="3">Xu316</strain>
    </source>
</reference>
<keyword evidence="1" id="KW-1133">Transmembrane helix</keyword>
<name>M3JWX7_CANMX</name>
<dbReference type="OrthoDB" id="272512at2759"/>
<dbReference type="STRING" id="1245528.M3JWX7"/>
<dbReference type="Proteomes" id="UP000011777">
    <property type="component" value="Unassembled WGS sequence"/>
</dbReference>